<name>A0ABP7QR44_9BURK</name>
<accession>A0ABP7QR44</accession>
<protein>
    <submittedName>
        <fullName evidence="3">DMT family transporter</fullName>
    </submittedName>
</protein>
<evidence type="ECO:0000313" key="4">
    <source>
        <dbReference type="Proteomes" id="UP001501627"/>
    </source>
</evidence>
<feature type="transmembrane region" description="Helical" evidence="1">
    <location>
        <begin position="266"/>
        <end position="287"/>
    </location>
</feature>
<comment type="caution">
    <text evidence="3">The sequence shown here is derived from an EMBL/GenBank/DDBJ whole genome shotgun (WGS) entry which is preliminary data.</text>
</comment>
<dbReference type="Pfam" id="PF00892">
    <property type="entry name" value="EamA"/>
    <property type="match status" value="1"/>
</dbReference>
<evidence type="ECO:0000259" key="2">
    <source>
        <dbReference type="Pfam" id="PF00892"/>
    </source>
</evidence>
<feature type="domain" description="EamA" evidence="2">
    <location>
        <begin position="152"/>
        <end position="278"/>
    </location>
</feature>
<dbReference type="EMBL" id="BAABBP010000004">
    <property type="protein sequence ID" value="GAA3986360.1"/>
    <property type="molecule type" value="Genomic_DNA"/>
</dbReference>
<keyword evidence="1" id="KW-0472">Membrane</keyword>
<keyword evidence="1" id="KW-0812">Transmembrane</keyword>
<dbReference type="Proteomes" id="UP001501627">
    <property type="component" value="Unassembled WGS sequence"/>
</dbReference>
<proteinExistence type="predicted"/>
<evidence type="ECO:0000256" key="1">
    <source>
        <dbReference type="SAM" id="Phobius"/>
    </source>
</evidence>
<keyword evidence="4" id="KW-1185">Reference proteome</keyword>
<dbReference type="PANTHER" id="PTHR22911:SF103">
    <property type="entry name" value="BLR2811 PROTEIN"/>
    <property type="match status" value="1"/>
</dbReference>
<dbReference type="SUPFAM" id="SSF103481">
    <property type="entry name" value="Multidrug resistance efflux transporter EmrE"/>
    <property type="match status" value="2"/>
</dbReference>
<feature type="transmembrane region" description="Helical" evidence="1">
    <location>
        <begin position="9"/>
        <end position="26"/>
    </location>
</feature>
<reference evidence="4" key="1">
    <citation type="journal article" date="2019" name="Int. J. Syst. Evol. Microbiol.">
        <title>The Global Catalogue of Microorganisms (GCM) 10K type strain sequencing project: providing services to taxonomists for standard genome sequencing and annotation.</title>
        <authorList>
            <consortium name="The Broad Institute Genomics Platform"/>
            <consortium name="The Broad Institute Genome Sequencing Center for Infectious Disease"/>
            <person name="Wu L."/>
            <person name="Ma J."/>
        </authorList>
    </citation>
    <scope>NUCLEOTIDE SEQUENCE [LARGE SCALE GENOMIC DNA]</scope>
    <source>
        <strain evidence="4">JCM 17561</strain>
    </source>
</reference>
<organism evidence="3 4">
    <name type="scientific">Comamonas faecalis</name>
    <dbReference type="NCBI Taxonomy" id="1387849"/>
    <lineage>
        <taxon>Bacteria</taxon>
        <taxon>Pseudomonadati</taxon>
        <taxon>Pseudomonadota</taxon>
        <taxon>Betaproteobacteria</taxon>
        <taxon>Burkholderiales</taxon>
        <taxon>Comamonadaceae</taxon>
        <taxon>Comamonas</taxon>
    </lineage>
</organism>
<feature type="transmembrane region" description="Helical" evidence="1">
    <location>
        <begin position="149"/>
        <end position="173"/>
    </location>
</feature>
<feature type="transmembrane region" description="Helical" evidence="1">
    <location>
        <begin position="76"/>
        <end position="95"/>
    </location>
</feature>
<keyword evidence="1" id="KW-1133">Transmembrane helix</keyword>
<feature type="transmembrane region" description="Helical" evidence="1">
    <location>
        <begin position="101"/>
        <end position="120"/>
    </location>
</feature>
<feature type="transmembrane region" description="Helical" evidence="1">
    <location>
        <begin position="241"/>
        <end position="260"/>
    </location>
</feature>
<gene>
    <name evidence="3" type="ORF">GCM10022279_06780</name>
</gene>
<dbReference type="InterPro" id="IPR000620">
    <property type="entry name" value="EamA_dom"/>
</dbReference>
<feature type="transmembrane region" description="Helical" evidence="1">
    <location>
        <begin position="127"/>
        <end position="143"/>
    </location>
</feature>
<sequence>MAVPEPPRALTGIALSIAACACFAILDASTKYVAAALPLFMALWLRYLFQSLLTTAYVRRSLGTWLPRTAHLRYQWLRAVLFAATSLFGYFSLRFMPLAEFTAIVAAIPLCVTLAAALWLRHPVSRARWTLVLTGLASVLIILRPGSGMFGWALLLPLAMLAMGTGYQVLSSLMARREDPATTQFYTGWLGTLLMSLGAPLVWTAVPSVWLWLGTFVMGLSSACGHFLLLRAYSHAQPATITPFLYSQIGFAVIAGWLFYGQVPDGWSRVGMLLIALSGAASAWLTVRESR</sequence>
<evidence type="ECO:0000313" key="3">
    <source>
        <dbReference type="EMBL" id="GAA3986360.1"/>
    </source>
</evidence>
<dbReference type="RefSeq" id="WP_344868223.1">
    <property type="nucleotide sequence ID" value="NZ_BAABBP010000004.1"/>
</dbReference>
<feature type="transmembrane region" description="Helical" evidence="1">
    <location>
        <begin position="209"/>
        <end position="229"/>
    </location>
</feature>
<feature type="transmembrane region" description="Helical" evidence="1">
    <location>
        <begin position="32"/>
        <end position="55"/>
    </location>
</feature>
<feature type="transmembrane region" description="Helical" evidence="1">
    <location>
        <begin position="185"/>
        <end position="203"/>
    </location>
</feature>
<dbReference type="PANTHER" id="PTHR22911">
    <property type="entry name" value="ACYL-MALONYL CONDENSING ENZYME-RELATED"/>
    <property type="match status" value="1"/>
</dbReference>
<dbReference type="InterPro" id="IPR037185">
    <property type="entry name" value="EmrE-like"/>
</dbReference>